<comment type="catalytic activity">
    <reaction evidence="1 7">
        <text>D-glucuronate = D-fructuronate</text>
        <dbReference type="Rhea" id="RHEA:13049"/>
        <dbReference type="ChEBI" id="CHEBI:58720"/>
        <dbReference type="ChEBI" id="CHEBI:59863"/>
        <dbReference type="EC" id="5.3.1.12"/>
    </reaction>
</comment>
<dbReference type="HAMAP" id="MF_00675">
    <property type="entry name" value="UxaC"/>
    <property type="match status" value="1"/>
</dbReference>
<comment type="similarity">
    <text evidence="3 7">Belongs to the metallo-dependent hydrolases superfamily. Uronate isomerase family.</text>
</comment>
<evidence type="ECO:0000313" key="9">
    <source>
        <dbReference type="Proteomes" id="UP000029462"/>
    </source>
</evidence>
<dbReference type="STRING" id="1115515.EV102420_21_00130"/>
<dbReference type="Pfam" id="PF02614">
    <property type="entry name" value="UxaC"/>
    <property type="match status" value="1"/>
</dbReference>
<name>A0A090V647_PSEVU</name>
<keyword evidence="9" id="KW-1185">Reference proteome</keyword>
<dbReference type="Gene3D" id="1.10.2020.10">
    <property type="entry name" value="uronate isomerase, domain 2, chain A"/>
    <property type="match status" value="1"/>
</dbReference>
<dbReference type="InterPro" id="IPR032466">
    <property type="entry name" value="Metal_Hydrolase"/>
</dbReference>
<dbReference type="InterPro" id="IPR003766">
    <property type="entry name" value="Uronate_isomerase"/>
</dbReference>
<dbReference type="OrthoDB" id="9766564at2"/>
<dbReference type="SUPFAM" id="SSF51556">
    <property type="entry name" value="Metallo-dependent hydrolases"/>
    <property type="match status" value="1"/>
</dbReference>
<proteinExistence type="inferred from homology"/>
<dbReference type="Gene3D" id="3.20.20.140">
    <property type="entry name" value="Metal-dependent hydrolases"/>
    <property type="match status" value="1"/>
</dbReference>
<dbReference type="GO" id="GO:0042840">
    <property type="term" value="P:D-glucuronate catabolic process"/>
    <property type="evidence" value="ECO:0007669"/>
    <property type="project" value="TreeGrafter"/>
</dbReference>
<evidence type="ECO:0000256" key="5">
    <source>
        <dbReference type="ARBA" id="ARBA00020555"/>
    </source>
</evidence>
<dbReference type="Proteomes" id="UP000029462">
    <property type="component" value="Unassembled WGS sequence"/>
</dbReference>
<comment type="catalytic activity">
    <reaction evidence="7">
        <text>aldehydo-D-galacturonate = keto-D-tagaturonate</text>
        <dbReference type="Rhea" id="RHEA:27702"/>
        <dbReference type="ChEBI" id="CHEBI:12952"/>
        <dbReference type="ChEBI" id="CHEBI:17886"/>
    </reaction>
</comment>
<dbReference type="eggNOG" id="COG1904">
    <property type="taxonomic scope" value="Bacteria"/>
</dbReference>
<dbReference type="RefSeq" id="WP_042393598.1">
    <property type="nucleotide sequence ID" value="NZ_BBMZ01000021.1"/>
</dbReference>
<dbReference type="GO" id="GO:0008880">
    <property type="term" value="F:glucuronate isomerase activity"/>
    <property type="evidence" value="ECO:0007669"/>
    <property type="project" value="UniProtKB-UniRule"/>
</dbReference>
<comment type="caution">
    <text evidence="8">The sequence shown here is derived from an EMBL/GenBank/DDBJ whole genome shotgun (WGS) entry which is preliminary data.</text>
</comment>
<dbReference type="EC" id="5.3.1.12" evidence="4 7"/>
<reference evidence="8 9" key="1">
    <citation type="submission" date="2014-09" db="EMBL/GenBank/DDBJ databases">
        <title>Whole genome shotgun sequence of Escherichia vulneris NBRC 102420.</title>
        <authorList>
            <person name="Yoshida Y."/>
            <person name="Hosoyama A."/>
            <person name="Tsuchikane K."/>
            <person name="Ohji S."/>
            <person name="Ichikawa N."/>
            <person name="Kimura A."/>
            <person name="Yamazoe A."/>
            <person name="Ezaki T."/>
            <person name="Fujita N."/>
        </authorList>
    </citation>
    <scope>NUCLEOTIDE SEQUENCE [LARGE SCALE GENOMIC DNA]</scope>
    <source>
        <strain evidence="8 9">NBRC 102420</strain>
    </source>
</reference>
<dbReference type="NCBIfam" id="NF002794">
    <property type="entry name" value="PRK02925.1"/>
    <property type="match status" value="1"/>
</dbReference>
<evidence type="ECO:0000256" key="4">
    <source>
        <dbReference type="ARBA" id="ARBA00012546"/>
    </source>
</evidence>
<gene>
    <name evidence="7 8" type="primary">uxaC</name>
    <name evidence="8" type="ORF">EV102420_21_00130</name>
</gene>
<sequence>MGFISDRFMIGNEVGARLYLDIAKDLPIIDYHCHLDAKDIYENKSIENITQLWLAGDHYKWRAMRANGIDEYYITGDATDEEKFKAWAETVEAAFGNPLYHWTHLELNKYFACDETLDSQSWQRIMMHCNRHIKEGGFTPRQLMARSGVEVICTTDAPLDSLEYHRLLQQDDTFPIKVLPTFRPDDVFNEDPQQFKAFVARLTQQTDINIATFKDFSDAIEKRVEWFHEAGCRISDHGPVNIDYRTAEPAWINQLFMRKAAGEPLSIIENVELNSALFVMLAGHYKAREWAMQIHFGAIRNNNSQMHQRIGINSGFDSINDQSGLAASLNQLLDAMNRAGSLPRTILYNLNASYNDVVATTIANFQHGEKGVKSPIQFGSGWWFNDTRRGMENQLITLAEQGLLMNFIGMLTDSRSFVSYTRHDYFRRILCNLIGGWVEKGEIPDNREILTRMIRNICHDNACRYFRF</sequence>
<dbReference type="UniPathway" id="UPA00246"/>
<evidence type="ECO:0000256" key="3">
    <source>
        <dbReference type="ARBA" id="ARBA00008397"/>
    </source>
</evidence>
<protein>
    <recommendedName>
        <fullName evidence="5 7">Uronate isomerase</fullName>
        <ecNumber evidence="4 7">5.3.1.12</ecNumber>
    </recommendedName>
    <alternativeName>
        <fullName evidence="7">Glucuronate isomerase</fullName>
    </alternativeName>
    <alternativeName>
        <fullName evidence="7">Uronic isomerase</fullName>
    </alternativeName>
</protein>
<evidence type="ECO:0000256" key="6">
    <source>
        <dbReference type="ARBA" id="ARBA00023235"/>
    </source>
</evidence>
<dbReference type="PANTHER" id="PTHR30068">
    <property type="entry name" value="URONATE ISOMERASE"/>
    <property type="match status" value="1"/>
</dbReference>
<evidence type="ECO:0000256" key="7">
    <source>
        <dbReference type="HAMAP-Rule" id="MF_00675"/>
    </source>
</evidence>
<keyword evidence="6 7" id="KW-0413">Isomerase</keyword>
<dbReference type="GO" id="GO:0019698">
    <property type="term" value="P:D-galacturonate catabolic process"/>
    <property type="evidence" value="ECO:0007669"/>
    <property type="project" value="TreeGrafter"/>
</dbReference>
<dbReference type="EMBL" id="BBMZ01000021">
    <property type="protein sequence ID" value="GAL59578.1"/>
    <property type="molecule type" value="Genomic_DNA"/>
</dbReference>
<comment type="pathway">
    <text evidence="2 7">Carbohydrate metabolism; pentose and glucuronate interconversion.</text>
</comment>
<evidence type="ECO:0000313" key="8">
    <source>
        <dbReference type="EMBL" id="GAL59578.1"/>
    </source>
</evidence>
<dbReference type="AlphaFoldDB" id="A0A090V647"/>
<accession>A0A090V647</accession>
<dbReference type="PANTHER" id="PTHR30068:SF4">
    <property type="entry name" value="URONATE ISOMERASE"/>
    <property type="match status" value="1"/>
</dbReference>
<evidence type="ECO:0000256" key="1">
    <source>
        <dbReference type="ARBA" id="ARBA00001165"/>
    </source>
</evidence>
<evidence type="ECO:0000256" key="2">
    <source>
        <dbReference type="ARBA" id="ARBA00004892"/>
    </source>
</evidence>
<organism evidence="8 9">
    <name type="scientific">Pseudescherichia vulneris NBRC 102420</name>
    <dbReference type="NCBI Taxonomy" id="1115515"/>
    <lineage>
        <taxon>Bacteria</taxon>
        <taxon>Pseudomonadati</taxon>
        <taxon>Pseudomonadota</taxon>
        <taxon>Gammaproteobacteria</taxon>
        <taxon>Enterobacterales</taxon>
        <taxon>Enterobacteriaceae</taxon>
        <taxon>Pseudescherichia</taxon>
    </lineage>
</organism>